<name>A0A2T6BQI9_9BACL</name>
<gene>
    <name evidence="2" type="ORF">C8P63_11786</name>
</gene>
<evidence type="ECO:0000256" key="1">
    <source>
        <dbReference type="SAM" id="Phobius"/>
    </source>
</evidence>
<dbReference type="OrthoDB" id="2990669at2"/>
<dbReference type="RefSeq" id="WP_108024694.1">
    <property type="nucleotide sequence ID" value="NZ_QBKR01000017.1"/>
</dbReference>
<dbReference type="Proteomes" id="UP000244240">
    <property type="component" value="Unassembled WGS sequence"/>
</dbReference>
<keyword evidence="3" id="KW-1185">Reference proteome</keyword>
<reference evidence="2 3" key="1">
    <citation type="submission" date="2018-04" db="EMBL/GenBank/DDBJ databases">
        <title>Genomic Encyclopedia of Archaeal and Bacterial Type Strains, Phase II (KMG-II): from individual species to whole genera.</title>
        <authorList>
            <person name="Goeker M."/>
        </authorList>
    </citation>
    <scope>NUCLEOTIDE SEQUENCE [LARGE SCALE GENOMIC DNA]</scope>
    <source>
        <strain evidence="2 3">DSM 45787</strain>
    </source>
</reference>
<feature type="transmembrane region" description="Helical" evidence="1">
    <location>
        <begin position="12"/>
        <end position="32"/>
    </location>
</feature>
<feature type="transmembrane region" description="Helical" evidence="1">
    <location>
        <begin position="52"/>
        <end position="79"/>
    </location>
</feature>
<organism evidence="2 3">
    <name type="scientific">Melghirimyces profundicolus</name>
    <dbReference type="NCBI Taxonomy" id="1242148"/>
    <lineage>
        <taxon>Bacteria</taxon>
        <taxon>Bacillati</taxon>
        <taxon>Bacillota</taxon>
        <taxon>Bacilli</taxon>
        <taxon>Bacillales</taxon>
        <taxon>Thermoactinomycetaceae</taxon>
        <taxon>Melghirimyces</taxon>
    </lineage>
</organism>
<keyword evidence="1" id="KW-0472">Membrane</keyword>
<proteinExistence type="predicted"/>
<comment type="caution">
    <text evidence="2">The sequence shown here is derived from an EMBL/GenBank/DDBJ whole genome shotgun (WGS) entry which is preliminary data.</text>
</comment>
<evidence type="ECO:0000313" key="2">
    <source>
        <dbReference type="EMBL" id="PTX58338.1"/>
    </source>
</evidence>
<dbReference type="EMBL" id="QBKR01000017">
    <property type="protein sequence ID" value="PTX58338.1"/>
    <property type="molecule type" value="Genomic_DNA"/>
</dbReference>
<protein>
    <submittedName>
        <fullName evidence="2">Uncharacterized protein</fullName>
    </submittedName>
</protein>
<accession>A0A2T6BQI9</accession>
<sequence length="90" mass="9881">MSRHSRKTPGKRLVIPAMVGGTAGWIFGLNAVPTRVEVEEGTRGVVVLSPGMYWMEVFGFAVWFSILGSLIGGGLLFFLRLLKPKRSDET</sequence>
<keyword evidence="1" id="KW-1133">Transmembrane helix</keyword>
<evidence type="ECO:0000313" key="3">
    <source>
        <dbReference type="Proteomes" id="UP000244240"/>
    </source>
</evidence>
<dbReference type="AlphaFoldDB" id="A0A2T6BQI9"/>
<keyword evidence="1" id="KW-0812">Transmembrane</keyword>